<accession>A0A6C0BRU0</accession>
<name>A0A6C0BRU0_9ZZZZ</name>
<keyword evidence="1" id="KW-1133">Transmembrane helix</keyword>
<feature type="transmembrane region" description="Helical" evidence="1">
    <location>
        <begin position="49"/>
        <end position="77"/>
    </location>
</feature>
<dbReference type="AlphaFoldDB" id="A0A6C0BRU0"/>
<keyword evidence="1" id="KW-0472">Membrane</keyword>
<proteinExistence type="predicted"/>
<evidence type="ECO:0000313" key="2">
    <source>
        <dbReference type="EMBL" id="QHS94780.1"/>
    </source>
</evidence>
<feature type="transmembrane region" description="Helical" evidence="1">
    <location>
        <begin position="12"/>
        <end position="29"/>
    </location>
</feature>
<reference evidence="2" key="1">
    <citation type="journal article" date="2020" name="Nature">
        <title>Giant virus diversity and host interactions through global metagenomics.</title>
        <authorList>
            <person name="Schulz F."/>
            <person name="Roux S."/>
            <person name="Paez-Espino D."/>
            <person name="Jungbluth S."/>
            <person name="Walsh D.A."/>
            <person name="Denef V.J."/>
            <person name="McMahon K.D."/>
            <person name="Konstantinidis K.T."/>
            <person name="Eloe-Fadrosh E.A."/>
            <person name="Kyrpides N.C."/>
            <person name="Woyke T."/>
        </authorList>
    </citation>
    <scope>NUCLEOTIDE SEQUENCE</scope>
    <source>
        <strain evidence="2">GVMAG-M-3300018428-16</strain>
    </source>
</reference>
<sequence length="146" mass="16245">MLDEIKKTFTKAQKSHLVLIFLFIIFLLFDVKVPKVVASLVDTTLGNVVVIGSALSLFYSKNNILAVIGLVVAYELIRKSSGVYGLMNYVPTQDKKDSLMNSFNENIKHSTLEEEMVTNMLPMVSGHISDANYEPVLDHLHNATSV</sequence>
<protein>
    <submittedName>
        <fullName evidence="2">Uncharacterized protein</fullName>
    </submittedName>
</protein>
<evidence type="ECO:0000256" key="1">
    <source>
        <dbReference type="SAM" id="Phobius"/>
    </source>
</evidence>
<dbReference type="EMBL" id="MN739233">
    <property type="protein sequence ID" value="QHS94780.1"/>
    <property type="molecule type" value="Genomic_DNA"/>
</dbReference>
<organism evidence="2">
    <name type="scientific">viral metagenome</name>
    <dbReference type="NCBI Taxonomy" id="1070528"/>
    <lineage>
        <taxon>unclassified sequences</taxon>
        <taxon>metagenomes</taxon>
        <taxon>organismal metagenomes</taxon>
    </lineage>
</organism>
<keyword evidence="1" id="KW-0812">Transmembrane</keyword>